<dbReference type="Gene3D" id="4.10.1250.10">
    <property type="entry name" value="Aminomethyltransferase fragment"/>
    <property type="match status" value="1"/>
</dbReference>
<feature type="domain" description="Aminomethyltransferase C-terminal" evidence="9">
    <location>
        <begin position="283"/>
        <end position="359"/>
    </location>
</feature>
<organism evidence="10 11">
    <name type="scientific">Filifactor villosus</name>
    <dbReference type="NCBI Taxonomy" id="29374"/>
    <lineage>
        <taxon>Bacteria</taxon>
        <taxon>Bacillati</taxon>
        <taxon>Bacillota</taxon>
        <taxon>Clostridia</taxon>
        <taxon>Peptostreptococcales</taxon>
        <taxon>Filifactoraceae</taxon>
        <taxon>Filifactor</taxon>
    </lineage>
</organism>
<dbReference type="EC" id="2.1.2.10" evidence="2 7"/>
<dbReference type="InterPro" id="IPR013977">
    <property type="entry name" value="GcvT_C"/>
</dbReference>
<dbReference type="Gene3D" id="2.40.30.110">
    <property type="entry name" value="Aminomethyltransferase beta-barrel domains"/>
    <property type="match status" value="1"/>
</dbReference>
<evidence type="ECO:0000256" key="7">
    <source>
        <dbReference type="HAMAP-Rule" id="MF_00259"/>
    </source>
</evidence>
<comment type="function">
    <text evidence="7">The glycine cleavage system catalyzes the degradation of glycine.</text>
</comment>
<dbReference type="SUPFAM" id="SSF101790">
    <property type="entry name" value="Aminomethyltransferase beta-barrel domain"/>
    <property type="match status" value="1"/>
</dbReference>
<dbReference type="InterPro" id="IPR022903">
    <property type="entry name" value="GcvT_bac"/>
</dbReference>
<name>A0ABV9QJB2_9FIRM</name>
<dbReference type="HAMAP" id="MF_00259">
    <property type="entry name" value="GcvT"/>
    <property type="match status" value="1"/>
</dbReference>
<accession>A0ABV9QJB2</accession>
<proteinExistence type="inferred from homology"/>
<dbReference type="PIRSF" id="PIRSF006487">
    <property type="entry name" value="GcvT"/>
    <property type="match status" value="1"/>
</dbReference>
<dbReference type="GO" id="GO:0004047">
    <property type="term" value="F:aminomethyltransferase activity"/>
    <property type="evidence" value="ECO:0007669"/>
    <property type="project" value="UniProtKB-EC"/>
</dbReference>
<dbReference type="Gene3D" id="3.30.70.1400">
    <property type="entry name" value="Aminomethyltransferase beta-barrel domains"/>
    <property type="match status" value="1"/>
</dbReference>
<gene>
    <name evidence="7 10" type="primary">gcvT</name>
    <name evidence="10" type="ORF">ACFO4R_05025</name>
</gene>
<evidence type="ECO:0000256" key="5">
    <source>
        <dbReference type="ARBA" id="ARBA00031395"/>
    </source>
</evidence>
<dbReference type="PANTHER" id="PTHR43757:SF2">
    <property type="entry name" value="AMINOMETHYLTRANSFERASE, MITOCHONDRIAL"/>
    <property type="match status" value="1"/>
</dbReference>
<evidence type="ECO:0000259" key="9">
    <source>
        <dbReference type="Pfam" id="PF08669"/>
    </source>
</evidence>
<keyword evidence="4 7" id="KW-0808">Transferase</keyword>
<dbReference type="InterPro" id="IPR029043">
    <property type="entry name" value="GcvT/YgfZ_C"/>
</dbReference>
<comment type="subunit">
    <text evidence="7">The glycine cleavage system is composed of four proteins: P, T, L and H.</text>
</comment>
<dbReference type="Pfam" id="PF08669">
    <property type="entry name" value="GCV_T_C"/>
    <property type="match status" value="1"/>
</dbReference>
<dbReference type="PANTHER" id="PTHR43757">
    <property type="entry name" value="AMINOMETHYLTRANSFERASE"/>
    <property type="match status" value="1"/>
</dbReference>
<evidence type="ECO:0000256" key="6">
    <source>
        <dbReference type="ARBA" id="ARBA00047665"/>
    </source>
</evidence>
<feature type="domain" description="GCVT N-terminal" evidence="8">
    <location>
        <begin position="7"/>
        <end position="264"/>
    </location>
</feature>
<dbReference type="InterPro" id="IPR006222">
    <property type="entry name" value="GCVT_N"/>
</dbReference>
<dbReference type="Gene3D" id="3.30.1360.120">
    <property type="entry name" value="Probable tRNA modification gtpase trme, domain 1"/>
    <property type="match status" value="1"/>
</dbReference>
<evidence type="ECO:0000313" key="11">
    <source>
        <dbReference type="Proteomes" id="UP001595916"/>
    </source>
</evidence>
<evidence type="ECO:0000256" key="4">
    <source>
        <dbReference type="ARBA" id="ARBA00022679"/>
    </source>
</evidence>
<dbReference type="InterPro" id="IPR027266">
    <property type="entry name" value="TrmE/GcvT-like"/>
</dbReference>
<dbReference type="InterPro" id="IPR006223">
    <property type="entry name" value="GcvT"/>
</dbReference>
<evidence type="ECO:0000256" key="2">
    <source>
        <dbReference type="ARBA" id="ARBA00012616"/>
    </source>
</evidence>
<dbReference type="Pfam" id="PF01571">
    <property type="entry name" value="GCV_T"/>
    <property type="match status" value="1"/>
</dbReference>
<dbReference type="RefSeq" id="WP_379787945.1">
    <property type="nucleotide sequence ID" value="NZ_JBHSHL010000014.1"/>
</dbReference>
<dbReference type="EMBL" id="JBHSHL010000014">
    <property type="protein sequence ID" value="MFC4804440.1"/>
    <property type="molecule type" value="Genomic_DNA"/>
</dbReference>
<comment type="similarity">
    <text evidence="1 7">Belongs to the GcvT family.</text>
</comment>
<evidence type="ECO:0000256" key="3">
    <source>
        <dbReference type="ARBA" id="ARBA00022576"/>
    </source>
</evidence>
<dbReference type="SUPFAM" id="SSF103025">
    <property type="entry name" value="Folate-binding domain"/>
    <property type="match status" value="1"/>
</dbReference>
<dbReference type="NCBIfam" id="NF001567">
    <property type="entry name" value="PRK00389.1"/>
    <property type="match status" value="1"/>
</dbReference>
<reference evidence="11" key="1">
    <citation type="journal article" date="2019" name="Int. J. Syst. Evol. Microbiol.">
        <title>The Global Catalogue of Microorganisms (GCM) 10K type strain sequencing project: providing services to taxonomists for standard genome sequencing and annotation.</title>
        <authorList>
            <consortium name="The Broad Institute Genomics Platform"/>
            <consortium name="The Broad Institute Genome Sequencing Center for Infectious Disease"/>
            <person name="Wu L."/>
            <person name="Ma J."/>
        </authorList>
    </citation>
    <scope>NUCLEOTIDE SEQUENCE [LARGE SCALE GENOMIC DNA]</scope>
    <source>
        <strain evidence="11">CCUG 46385</strain>
    </source>
</reference>
<dbReference type="NCBIfam" id="TIGR00528">
    <property type="entry name" value="gcvT"/>
    <property type="match status" value="1"/>
</dbReference>
<evidence type="ECO:0000313" key="10">
    <source>
        <dbReference type="EMBL" id="MFC4804440.1"/>
    </source>
</evidence>
<comment type="catalytic activity">
    <reaction evidence="6 7">
        <text>N(6)-[(R)-S(8)-aminomethyldihydrolipoyl]-L-lysyl-[protein] + (6S)-5,6,7,8-tetrahydrofolate = N(6)-[(R)-dihydrolipoyl]-L-lysyl-[protein] + (6R)-5,10-methylene-5,6,7,8-tetrahydrofolate + NH4(+)</text>
        <dbReference type="Rhea" id="RHEA:16945"/>
        <dbReference type="Rhea" id="RHEA-COMP:10475"/>
        <dbReference type="Rhea" id="RHEA-COMP:10492"/>
        <dbReference type="ChEBI" id="CHEBI:15636"/>
        <dbReference type="ChEBI" id="CHEBI:28938"/>
        <dbReference type="ChEBI" id="CHEBI:57453"/>
        <dbReference type="ChEBI" id="CHEBI:83100"/>
        <dbReference type="ChEBI" id="CHEBI:83143"/>
        <dbReference type="EC" id="2.1.2.10"/>
    </reaction>
</comment>
<sequence length="367" mass="40713">MAKKTPLYEEHLKAGGKVVDYAGWFLPVEYKGLVSEHEAVRNRVGMFDVSHMGEITLLGKDARRFADYLTTNNILTLGEGRVIYGFLCDEQGGVVDDLLTYKASEEDIYLVVNAANVDKDYQWILDHKDGFDVEVTNVSDETGEVAVQGPDAEKTLQKLTDYDLSSIPFFAFRRNVKIAGVDCMISRTGYTGEDGFEVYSTREGIVKVWTAVLEAGKEFDLEPCGLGCRDTLRFEAALPLYGHEISSEITPLEAGFKFFVDLDKEDFIGKKALGEQYAAGVKRKLIGLELVGKGIAREGMKVAKDGREIGHVTTGYLSPTLKKAIANVLVETDEAVLGNEVKVLIRNREVEAKLISKRFLNKNTKSK</sequence>
<evidence type="ECO:0000256" key="1">
    <source>
        <dbReference type="ARBA" id="ARBA00008609"/>
    </source>
</evidence>
<comment type="caution">
    <text evidence="10">The sequence shown here is derived from an EMBL/GenBank/DDBJ whole genome shotgun (WGS) entry which is preliminary data.</text>
</comment>
<dbReference type="Proteomes" id="UP001595916">
    <property type="component" value="Unassembled WGS sequence"/>
</dbReference>
<keyword evidence="11" id="KW-1185">Reference proteome</keyword>
<keyword evidence="3 7" id="KW-0032">Aminotransferase</keyword>
<dbReference type="InterPro" id="IPR028896">
    <property type="entry name" value="GcvT/YgfZ/DmdA"/>
</dbReference>
<evidence type="ECO:0000259" key="8">
    <source>
        <dbReference type="Pfam" id="PF01571"/>
    </source>
</evidence>
<protein>
    <recommendedName>
        <fullName evidence="2 7">Aminomethyltransferase</fullName>
        <ecNumber evidence="2 7">2.1.2.10</ecNumber>
    </recommendedName>
    <alternativeName>
        <fullName evidence="5 7">Glycine cleavage system T protein</fullName>
    </alternativeName>
</protein>